<accession>A0A8C1ZB46</accession>
<dbReference type="Pfam" id="PF01661">
    <property type="entry name" value="Macro"/>
    <property type="match status" value="1"/>
</dbReference>
<dbReference type="PANTHER" id="PTHR11106">
    <property type="entry name" value="GANGLIOSIDE INDUCED DIFFERENTIATION ASSOCIATED PROTEIN 2-RELATED"/>
    <property type="match status" value="1"/>
</dbReference>
<evidence type="ECO:0000259" key="6">
    <source>
        <dbReference type="PROSITE" id="PS51154"/>
    </source>
</evidence>
<dbReference type="FunFam" id="3.40.220.10:FF:000003">
    <property type="entry name" value="O-acetyl-ADP-ribose deacetylase MACROD2"/>
    <property type="match status" value="1"/>
</dbReference>
<evidence type="ECO:0000256" key="3">
    <source>
        <dbReference type="ARBA" id="ARBA00093460"/>
    </source>
</evidence>
<feature type="compositionally biased region" description="Basic and acidic residues" evidence="4">
    <location>
        <begin position="436"/>
        <end position="448"/>
    </location>
</feature>
<keyword evidence="5" id="KW-1133">Transmembrane helix</keyword>
<feature type="compositionally biased region" description="Basic and acidic residues" evidence="4">
    <location>
        <begin position="304"/>
        <end position="314"/>
    </location>
</feature>
<feature type="transmembrane region" description="Helical" evidence="5">
    <location>
        <begin position="491"/>
        <end position="514"/>
    </location>
</feature>
<dbReference type="SMART" id="SM00506">
    <property type="entry name" value="A1pp"/>
    <property type="match status" value="1"/>
</dbReference>
<dbReference type="InterPro" id="IPR002589">
    <property type="entry name" value="Macro_dom"/>
</dbReference>
<reference evidence="7" key="1">
    <citation type="submission" date="2025-08" db="UniProtKB">
        <authorList>
            <consortium name="Ensembl"/>
        </authorList>
    </citation>
    <scope>IDENTIFICATION</scope>
</reference>
<sequence>MSKKKKEWRAEKERLLSLGLEDRRKDYRGNYVPLDKIATWANHDNNTATEEEEQKSFSLADKVSLYKGDITTLEVDAIVNAANSSLLGGGGVDGCIHRAAGHLLYEECHALNGCETGKAKITCGYDLPAKYVIHTVGPIARGNVGQSQRDDLESCYKYSLKLMKDNNLRSVAFPCISTGIYGFPNEPAAEIALKTVHDWILSNQDEIDRVIFCVFLETDYEIFKRKMSDFFSPDNDDHKTEKEAGVEEGNTEPVEGGEDDDVADKKDEKQDEEMLSQQEESTEDVTMQSQDPEGESPDAESKDEEAKPPEKGEPTVEASPTAKKKVEQENEKETLKKEGQGEDPQVAGEEKGDSPEKKMQTGQPDEAGKQMEKSTKSADTGADTNQETEVPMEVLDADQSVTTAKESNTSSSTKDDVKAQDKSSQEPDATPPDTRPNSEGKSYKSIRAENKTEKHTYASLIFSKYPCLCHCPSHSAKSSQLFLPRMLSPQFLHFLSFSFTFSLLIWNCGVTLIFQSKRVGMPP</sequence>
<dbReference type="GO" id="GO:0140291">
    <property type="term" value="P:peptidyl-glutamate ADP-deribosylation"/>
    <property type="evidence" value="ECO:0007669"/>
    <property type="project" value="TreeGrafter"/>
</dbReference>
<feature type="compositionally biased region" description="Basic and acidic residues" evidence="4">
    <location>
        <begin position="324"/>
        <end position="340"/>
    </location>
</feature>
<evidence type="ECO:0000256" key="5">
    <source>
        <dbReference type="SAM" id="Phobius"/>
    </source>
</evidence>
<feature type="compositionally biased region" description="Basic and acidic residues" evidence="4">
    <location>
        <begin position="366"/>
        <end position="376"/>
    </location>
</feature>
<dbReference type="NCBIfam" id="NF001664">
    <property type="entry name" value="PRK00431.1-6"/>
    <property type="match status" value="1"/>
</dbReference>
<dbReference type="PROSITE" id="PS51154">
    <property type="entry name" value="MACRO"/>
    <property type="match status" value="1"/>
</dbReference>
<feature type="compositionally biased region" description="Basic and acidic residues" evidence="4">
    <location>
        <begin position="413"/>
        <end position="425"/>
    </location>
</feature>
<name>A0A8C1ZB46_CYPCA</name>
<evidence type="ECO:0000313" key="8">
    <source>
        <dbReference type="Proteomes" id="UP000694700"/>
    </source>
</evidence>
<dbReference type="GO" id="GO:0005654">
    <property type="term" value="C:nucleoplasm"/>
    <property type="evidence" value="ECO:0007669"/>
    <property type="project" value="TreeGrafter"/>
</dbReference>
<feature type="compositionally biased region" description="Polar residues" evidence="4">
    <location>
        <begin position="275"/>
        <end position="291"/>
    </location>
</feature>
<feature type="compositionally biased region" description="Polar residues" evidence="4">
    <location>
        <begin position="399"/>
        <end position="412"/>
    </location>
</feature>
<dbReference type="CDD" id="cd02908">
    <property type="entry name" value="Macro_OAADPr_deacetylase"/>
    <property type="match status" value="1"/>
</dbReference>
<feature type="compositionally biased region" description="Basic and acidic residues" evidence="4">
    <location>
        <begin position="235"/>
        <end position="245"/>
    </location>
</feature>
<organism evidence="7 8">
    <name type="scientific">Cyprinus carpio</name>
    <name type="common">Common carp</name>
    <dbReference type="NCBI Taxonomy" id="7962"/>
    <lineage>
        <taxon>Eukaryota</taxon>
        <taxon>Metazoa</taxon>
        <taxon>Chordata</taxon>
        <taxon>Craniata</taxon>
        <taxon>Vertebrata</taxon>
        <taxon>Euteleostomi</taxon>
        <taxon>Actinopterygii</taxon>
        <taxon>Neopterygii</taxon>
        <taxon>Teleostei</taxon>
        <taxon>Ostariophysi</taxon>
        <taxon>Cypriniformes</taxon>
        <taxon>Cyprinidae</taxon>
        <taxon>Cyprininae</taxon>
        <taxon>Cyprinus</taxon>
    </lineage>
</organism>
<proteinExistence type="inferred from homology"/>
<feature type="domain" description="Macro" evidence="6">
    <location>
        <begin position="50"/>
        <end position="231"/>
    </location>
</feature>
<dbReference type="SUPFAM" id="SSF52949">
    <property type="entry name" value="Macro domain-like"/>
    <property type="match status" value="1"/>
</dbReference>
<keyword evidence="5" id="KW-0812">Transmembrane</keyword>
<evidence type="ECO:0000256" key="2">
    <source>
        <dbReference type="ARBA" id="ARBA00049015"/>
    </source>
</evidence>
<dbReference type="GO" id="GO:0042278">
    <property type="term" value="P:purine nucleoside metabolic process"/>
    <property type="evidence" value="ECO:0007669"/>
    <property type="project" value="TreeGrafter"/>
</dbReference>
<feature type="region of interest" description="Disordered" evidence="4">
    <location>
        <begin position="229"/>
        <end position="448"/>
    </location>
</feature>
<comment type="catalytic activity">
    <reaction evidence="2">
        <text>alpha-NAD(+) + H2O = ADP-D-ribose + nicotinamide + H(+)</text>
        <dbReference type="Rhea" id="RHEA:68792"/>
        <dbReference type="ChEBI" id="CHEBI:15377"/>
        <dbReference type="ChEBI" id="CHEBI:15378"/>
        <dbReference type="ChEBI" id="CHEBI:17154"/>
        <dbReference type="ChEBI" id="CHEBI:57967"/>
        <dbReference type="ChEBI" id="CHEBI:77017"/>
    </reaction>
</comment>
<dbReference type="Ensembl" id="ENSCCRT00015068913.1">
    <property type="protein sequence ID" value="ENSCCRP00015066734.1"/>
    <property type="gene ID" value="ENSCCRG00015027184.1"/>
</dbReference>
<dbReference type="InterPro" id="IPR043472">
    <property type="entry name" value="Macro_dom-like"/>
</dbReference>
<protein>
    <submittedName>
        <fullName evidence="7">Mono-ADP ribosylhydrolase 2</fullName>
    </submittedName>
</protein>
<dbReference type="Proteomes" id="UP000694700">
    <property type="component" value="Unplaced"/>
</dbReference>
<dbReference type="Gene3D" id="3.40.220.10">
    <property type="entry name" value="Leucine Aminopeptidase, subunit E, domain 1"/>
    <property type="match status" value="1"/>
</dbReference>
<evidence type="ECO:0000256" key="1">
    <source>
        <dbReference type="ARBA" id="ARBA00022801"/>
    </source>
</evidence>
<keyword evidence="5" id="KW-0472">Membrane</keyword>
<keyword evidence="1" id="KW-0378">Hydrolase</keyword>
<dbReference type="PANTHER" id="PTHR11106:SF104">
    <property type="entry name" value="ADP-RIBOSE GLYCOHYDROLASE MACROD2"/>
    <property type="match status" value="1"/>
</dbReference>
<feature type="compositionally biased region" description="Acidic residues" evidence="4">
    <location>
        <begin position="292"/>
        <end position="303"/>
    </location>
</feature>
<evidence type="ECO:0000313" key="7">
    <source>
        <dbReference type="Ensembl" id="ENSCCRP00015066734.1"/>
    </source>
</evidence>
<evidence type="ECO:0000256" key="4">
    <source>
        <dbReference type="SAM" id="MobiDB-lite"/>
    </source>
</evidence>
<comment type="similarity">
    <text evidence="3">Belongs to the MacroD-type family. MacroD1/2-like subfamily.</text>
</comment>
<dbReference type="GO" id="GO:0006974">
    <property type="term" value="P:DNA damage response"/>
    <property type="evidence" value="ECO:0007669"/>
    <property type="project" value="TreeGrafter"/>
</dbReference>
<feature type="compositionally biased region" description="Basic and acidic residues" evidence="4">
    <location>
        <begin position="348"/>
        <end position="359"/>
    </location>
</feature>
<dbReference type="AlphaFoldDB" id="A0A8C1ZB46"/>
<dbReference type="GO" id="GO:0140293">
    <property type="term" value="F:ADP-ribosylglutamate hydrolase activity"/>
    <property type="evidence" value="ECO:0007669"/>
    <property type="project" value="TreeGrafter"/>
</dbReference>